<reference evidence="2 3" key="1">
    <citation type="submission" date="2020-07" db="EMBL/GenBank/DDBJ databases">
        <title>Genomic Encyclopedia of Type Strains, Phase IV (KMG-V): Genome sequencing to study the core and pangenomes of soil and plant-associated prokaryotes.</title>
        <authorList>
            <person name="Whitman W."/>
        </authorList>
    </citation>
    <scope>NUCLEOTIDE SEQUENCE [LARGE SCALE GENOMIC DNA]</scope>
    <source>
        <strain evidence="2 3">C12</strain>
    </source>
</reference>
<gene>
    <name evidence="2" type="ORF">HNP93_001394</name>
</gene>
<keyword evidence="1" id="KW-0812">Transmembrane</keyword>
<evidence type="ECO:0000256" key="1">
    <source>
        <dbReference type="SAM" id="Phobius"/>
    </source>
</evidence>
<dbReference type="AlphaFoldDB" id="A0A7J9P650"/>
<feature type="transmembrane region" description="Helical" evidence="1">
    <location>
        <begin position="125"/>
        <end position="147"/>
    </location>
</feature>
<feature type="transmembrane region" description="Helical" evidence="1">
    <location>
        <begin position="33"/>
        <end position="53"/>
    </location>
</feature>
<feature type="transmembrane region" description="Helical" evidence="1">
    <location>
        <begin position="59"/>
        <end position="80"/>
    </location>
</feature>
<accession>A0A7J9P650</accession>
<evidence type="ECO:0000313" key="2">
    <source>
        <dbReference type="EMBL" id="MBA2858693.1"/>
    </source>
</evidence>
<evidence type="ECO:0000313" key="3">
    <source>
        <dbReference type="Proteomes" id="UP000558015"/>
    </source>
</evidence>
<keyword evidence="1" id="KW-1133">Transmembrane helix</keyword>
<organism evidence="2 3">
    <name type="scientific">Methanococcus maripaludis</name>
    <name type="common">Methanococcus deltae</name>
    <dbReference type="NCBI Taxonomy" id="39152"/>
    <lineage>
        <taxon>Archaea</taxon>
        <taxon>Methanobacteriati</taxon>
        <taxon>Methanobacteriota</taxon>
        <taxon>Methanomada group</taxon>
        <taxon>Methanococci</taxon>
        <taxon>Methanococcales</taxon>
        <taxon>Methanococcaceae</taxon>
        <taxon>Methanococcus</taxon>
    </lineage>
</organism>
<feature type="transmembrane region" description="Helical" evidence="1">
    <location>
        <begin position="159"/>
        <end position="179"/>
    </location>
</feature>
<dbReference type="EMBL" id="JACDUN010000001">
    <property type="protein sequence ID" value="MBA2858693.1"/>
    <property type="molecule type" value="Genomic_DNA"/>
</dbReference>
<proteinExistence type="predicted"/>
<comment type="caution">
    <text evidence="2">The sequence shown here is derived from an EMBL/GenBank/DDBJ whole genome shotgun (WGS) entry which is preliminary data.</text>
</comment>
<dbReference type="Proteomes" id="UP000558015">
    <property type="component" value="Unassembled WGS sequence"/>
</dbReference>
<keyword evidence="1" id="KW-0472">Membrane</keyword>
<name>A0A7J9P650_METMI</name>
<dbReference type="RefSeq" id="WP_181493559.1">
    <property type="nucleotide sequence ID" value="NZ_JACDUN010000001.1"/>
</dbReference>
<protein>
    <submittedName>
        <fullName evidence="2">Uncharacterized protein</fullName>
    </submittedName>
</protein>
<feature type="transmembrane region" description="Helical" evidence="1">
    <location>
        <begin position="214"/>
        <end position="234"/>
    </location>
</feature>
<sequence length="235" mass="27679">MDDNLEKKDYLKFELDQAYSDYRYYDTKIKNQINMMIGAWVASIPIFSLIFNITTDPFLILKLASLCMALILMICLMLMLDIKKAAKDLKNSYKSINIFKKYYYIENMPEYKIYPPSISIIQFLFINYIAFSICSGLWAILIFWHSIKFIIEHQPEDELFSILSVVMMLAILCCSVYYFKEYAEILNIFKEYDLEVKSNISFKRIVTKIFDKDAIIGFLSLIIILLSGIIFKLLF</sequence>